<comment type="similarity">
    <text evidence="2">Belongs to the amino acid/polyamine transporter 2 family.</text>
</comment>
<dbReference type="PANTHER" id="PTHR22950:SF666">
    <property type="entry name" value="VACUOLAR AMINO ACID TRANSPORTER 4"/>
    <property type="match status" value="1"/>
</dbReference>
<dbReference type="EMBL" id="JANBTW010000002">
    <property type="protein sequence ID" value="KAJ2680965.1"/>
    <property type="molecule type" value="Genomic_DNA"/>
</dbReference>
<feature type="region of interest" description="Disordered" evidence="6">
    <location>
        <begin position="1"/>
        <end position="123"/>
    </location>
</feature>
<evidence type="ECO:0000256" key="6">
    <source>
        <dbReference type="SAM" id="MobiDB-lite"/>
    </source>
</evidence>
<evidence type="ECO:0000313" key="10">
    <source>
        <dbReference type="Proteomes" id="UP001151518"/>
    </source>
</evidence>
<evidence type="ECO:0000256" key="3">
    <source>
        <dbReference type="ARBA" id="ARBA00022692"/>
    </source>
</evidence>
<dbReference type="GO" id="GO:0015179">
    <property type="term" value="F:L-amino acid transmembrane transporter activity"/>
    <property type="evidence" value="ECO:0007669"/>
    <property type="project" value="TreeGrafter"/>
</dbReference>
<dbReference type="OrthoDB" id="1684102at2759"/>
<proteinExistence type="inferred from homology"/>
<feature type="transmembrane region" description="Helical" evidence="7">
    <location>
        <begin position="552"/>
        <end position="573"/>
    </location>
</feature>
<feature type="transmembrane region" description="Helical" evidence="7">
    <location>
        <begin position="691"/>
        <end position="714"/>
    </location>
</feature>
<sequence length="874" mass="95762">MSKGTGNGNTPPPQQPLTGAATSTPVTKLPQNARQLLSHYQNTTTTEAPTISATEHCRGSNSNSNISSSSQQPFPIRPSQQQQQQHQFYSRSSPRPYTGIGKRDTQPININAGSTQEHGGSNSFSRATEILSRMGGDRPHSLSSSPAESSYTRQIGRHLPAISDFIDSRGNDSDSTTSSQHRKQFSQQAAAEQAEIVRRLKKHLVTRPTSSNSSAKQSPKLRYVSASPAASLPGTQFPGFVHTDDGGYAGDVNDDYDDGDPGAMPLEHNLVKEDAEETIDPFILPSGDITHQIYRWHGKSEAAAAAAGNAISISNGEALLHCDSSNRNTHAAISPCMDSRRDSGALHLPRRRSFSGWESDPDWDIPYRSGQLNVPGGFRRQFVRERAVRQGRAPPGFITESFMDFIALYGHFAGGDYFSDDDEEYFDAIRGYTQLDPLDDDASNADVGATTHSEGTPNERTPLQRHSMSNLHAKASNRKAFFLIIKAFVGTGVLVLPRAFYNGGLLTSCLLMVAVACYSWHCILLLAEVYMHIGGGSYSDIGLRLYGRWMQYSVTSSIVLAQVGGCCAYTIFVAQNWRNVFNILSNCGLQLPVEFWVLIQMAVFIPLALIRQIRYFAPVALVANGLIIGSLSYLLGFDLWSITTNGPAHFVNYNPIRFPLLVGTAVYSFEGVTLVIPILDSIKEKRDFGKVLTLAIMLCLGLFLCVGSLSYLTFGERVEAVVLLNLPNESSWTILVQILYSVAILFSMPLQLFPAVKIMEAMMFTRSGREHKSVKWQKNAFRTAMALLIAVIAIFGADQLDNVVSLVGSFCLVPLSFIYPASMHFKAVAQSRWTRTKDLALVAIGIVAMVYVTFISLRTWGTSDPPVDMCSSAP</sequence>
<evidence type="ECO:0000256" key="2">
    <source>
        <dbReference type="ARBA" id="ARBA00008066"/>
    </source>
</evidence>
<keyword evidence="3 7" id="KW-0812">Transmembrane</keyword>
<evidence type="ECO:0000256" key="5">
    <source>
        <dbReference type="ARBA" id="ARBA00023136"/>
    </source>
</evidence>
<feature type="compositionally biased region" description="Polar residues" evidence="6">
    <location>
        <begin position="16"/>
        <end position="42"/>
    </location>
</feature>
<dbReference type="InterPro" id="IPR013057">
    <property type="entry name" value="AA_transpt_TM"/>
</dbReference>
<feature type="transmembrane region" description="Helical" evidence="7">
    <location>
        <begin position="734"/>
        <end position="759"/>
    </location>
</feature>
<feature type="compositionally biased region" description="Polar residues" evidence="6">
    <location>
        <begin position="450"/>
        <end position="463"/>
    </location>
</feature>
<keyword evidence="4 7" id="KW-1133">Transmembrane helix</keyword>
<evidence type="ECO:0000259" key="8">
    <source>
        <dbReference type="Pfam" id="PF01490"/>
    </source>
</evidence>
<feature type="transmembrane region" description="Helical" evidence="7">
    <location>
        <begin position="839"/>
        <end position="857"/>
    </location>
</feature>
<name>A0A9W8GFA9_9FUNG</name>
<feature type="compositionally biased region" description="Polar residues" evidence="6">
    <location>
        <begin position="106"/>
        <end position="123"/>
    </location>
</feature>
<feature type="region of interest" description="Disordered" evidence="6">
    <location>
        <begin position="164"/>
        <end position="264"/>
    </location>
</feature>
<evidence type="ECO:0000256" key="7">
    <source>
        <dbReference type="SAM" id="Phobius"/>
    </source>
</evidence>
<feature type="transmembrane region" description="Helical" evidence="7">
    <location>
        <begin position="480"/>
        <end position="499"/>
    </location>
</feature>
<feature type="transmembrane region" description="Helical" evidence="7">
    <location>
        <begin position="780"/>
        <end position="797"/>
    </location>
</feature>
<feature type="region of interest" description="Disordered" evidence="6">
    <location>
        <begin position="437"/>
        <end position="463"/>
    </location>
</feature>
<reference evidence="9" key="1">
    <citation type="submission" date="2022-07" db="EMBL/GenBank/DDBJ databases">
        <title>Phylogenomic reconstructions and comparative analyses of Kickxellomycotina fungi.</title>
        <authorList>
            <person name="Reynolds N.K."/>
            <person name="Stajich J.E."/>
            <person name="Barry K."/>
            <person name="Grigoriev I.V."/>
            <person name="Crous P."/>
            <person name="Smith M.E."/>
        </authorList>
    </citation>
    <scope>NUCLEOTIDE SEQUENCE</scope>
    <source>
        <strain evidence="9">NRRL 3115</strain>
    </source>
</reference>
<comment type="caution">
    <text evidence="9">The sequence shown here is derived from an EMBL/GenBank/DDBJ whole genome shotgun (WGS) entry which is preliminary data.</text>
</comment>
<accession>A0A9W8GFA9</accession>
<organism evidence="9 10">
    <name type="scientific">Coemansia spiralis</name>
    <dbReference type="NCBI Taxonomy" id="417178"/>
    <lineage>
        <taxon>Eukaryota</taxon>
        <taxon>Fungi</taxon>
        <taxon>Fungi incertae sedis</taxon>
        <taxon>Zoopagomycota</taxon>
        <taxon>Kickxellomycotina</taxon>
        <taxon>Kickxellomycetes</taxon>
        <taxon>Kickxellales</taxon>
        <taxon>Kickxellaceae</taxon>
        <taxon>Coemansia</taxon>
    </lineage>
</organism>
<feature type="transmembrane region" description="Helical" evidence="7">
    <location>
        <begin position="656"/>
        <end position="679"/>
    </location>
</feature>
<keyword evidence="5 7" id="KW-0472">Membrane</keyword>
<feature type="compositionally biased region" description="Polar residues" evidence="6">
    <location>
        <begin position="207"/>
        <end position="217"/>
    </location>
</feature>
<feature type="transmembrane region" description="Helical" evidence="7">
    <location>
        <begin position="803"/>
        <end position="819"/>
    </location>
</feature>
<dbReference type="GO" id="GO:0005774">
    <property type="term" value="C:vacuolar membrane"/>
    <property type="evidence" value="ECO:0007669"/>
    <property type="project" value="TreeGrafter"/>
</dbReference>
<dbReference type="PANTHER" id="PTHR22950">
    <property type="entry name" value="AMINO ACID TRANSPORTER"/>
    <property type="match status" value="1"/>
</dbReference>
<feature type="transmembrane region" description="Helical" evidence="7">
    <location>
        <begin position="505"/>
        <end position="531"/>
    </location>
</feature>
<dbReference type="AlphaFoldDB" id="A0A9W8GFA9"/>
<evidence type="ECO:0000256" key="1">
    <source>
        <dbReference type="ARBA" id="ARBA00004141"/>
    </source>
</evidence>
<feature type="compositionally biased region" description="Low complexity" evidence="6">
    <location>
        <begin position="43"/>
        <end position="93"/>
    </location>
</feature>
<feature type="transmembrane region" description="Helical" evidence="7">
    <location>
        <begin position="615"/>
        <end position="636"/>
    </location>
</feature>
<feature type="transmembrane region" description="Helical" evidence="7">
    <location>
        <begin position="593"/>
        <end position="610"/>
    </location>
</feature>
<comment type="subcellular location">
    <subcellularLocation>
        <location evidence="1">Membrane</location>
        <topology evidence="1">Multi-pass membrane protein</topology>
    </subcellularLocation>
</comment>
<evidence type="ECO:0000256" key="4">
    <source>
        <dbReference type="ARBA" id="ARBA00022989"/>
    </source>
</evidence>
<evidence type="ECO:0000313" key="9">
    <source>
        <dbReference type="EMBL" id="KAJ2680965.1"/>
    </source>
</evidence>
<protein>
    <recommendedName>
        <fullName evidence="8">Amino acid transporter transmembrane domain-containing protein</fullName>
    </recommendedName>
</protein>
<dbReference type="Pfam" id="PF01490">
    <property type="entry name" value="Aa_trans"/>
    <property type="match status" value="1"/>
</dbReference>
<feature type="domain" description="Amino acid transporter transmembrane" evidence="8">
    <location>
        <begin position="474"/>
        <end position="854"/>
    </location>
</feature>
<dbReference type="Proteomes" id="UP001151518">
    <property type="component" value="Unassembled WGS sequence"/>
</dbReference>
<gene>
    <name evidence="9" type="ORF">GGI25_000271</name>
</gene>